<dbReference type="OrthoDB" id="365975at2759"/>
<dbReference type="InterPro" id="IPR037485">
    <property type="entry name" value="PEX22"/>
</dbReference>
<keyword evidence="3" id="KW-1185">Reference proteome</keyword>
<dbReference type="EMBL" id="CP001669">
    <property type="protein sequence ID" value="AFZ79118.1"/>
    <property type="molecule type" value="Genomic_DNA"/>
</dbReference>
<keyword evidence="1" id="KW-0472">Membrane</keyword>
<dbReference type="PANTHER" id="PTHR34126:SF1">
    <property type="entry name" value="PEROXISOME BIOGENESIS PROTEIN 22"/>
    <property type="match status" value="1"/>
</dbReference>
<evidence type="ECO:0000256" key="1">
    <source>
        <dbReference type="SAM" id="Phobius"/>
    </source>
</evidence>
<dbReference type="Pfam" id="PF22978">
    <property type="entry name" value="HAD_Pex22"/>
    <property type="match status" value="1"/>
</dbReference>
<dbReference type="AlphaFoldDB" id="L0AV41"/>
<dbReference type="eggNOG" id="ENOG502QX91">
    <property type="taxonomic scope" value="Eukaryota"/>
</dbReference>
<dbReference type="Proteomes" id="UP000031512">
    <property type="component" value="Chromosome 1"/>
</dbReference>
<organism evidence="2 3">
    <name type="scientific">Theileria equi strain WA</name>
    <dbReference type="NCBI Taxonomy" id="1537102"/>
    <lineage>
        <taxon>Eukaryota</taxon>
        <taxon>Sar</taxon>
        <taxon>Alveolata</taxon>
        <taxon>Apicomplexa</taxon>
        <taxon>Aconoidasida</taxon>
        <taxon>Piroplasmida</taxon>
        <taxon>Theileriidae</taxon>
        <taxon>Theileria</taxon>
    </lineage>
</organism>
<evidence type="ECO:0000313" key="3">
    <source>
        <dbReference type="Proteomes" id="UP000031512"/>
    </source>
</evidence>
<evidence type="ECO:0000313" key="2">
    <source>
        <dbReference type="EMBL" id="AFZ79118.1"/>
    </source>
</evidence>
<sequence length="183" mass="20598">MKVGEILSSILRLQSLALLLVSGLSGFFLYYLVVNNIKIVTKPREVVESDKSTENEKLIITLFANKIIVDNDLSIIEKNLNRFLNVCSRTKLYLITQIKREHEMKVVLNNLEVHNVFKNGLAAHRAMFCNSPSGRVSMIQQLQPHIHVEFDAEGVNFVFAKLPLANIATFDDINGILNTESAS</sequence>
<name>L0AV41_THEEQ</name>
<dbReference type="RefSeq" id="XP_004828784.1">
    <property type="nucleotide sequence ID" value="XM_004828727.1"/>
</dbReference>
<keyword evidence="1" id="KW-1133">Transmembrane helix</keyword>
<gene>
    <name evidence="2" type="ORF">BEWA_019640</name>
</gene>
<dbReference type="KEGG" id="beq:BEWA_019640"/>
<evidence type="ECO:0008006" key="4">
    <source>
        <dbReference type="Google" id="ProtNLM"/>
    </source>
</evidence>
<accession>L0AV41</accession>
<dbReference type="VEuPathDB" id="PiroplasmaDB:BEWA_019640"/>
<protein>
    <recommendedName>
        <fullName evidence="4">Signal peptide-containing protein</fullName>
    </recommendedName>
</protein>
<feature type="transmembrane region" description="Helical" evidence="1">
    <location>
        <begin position="16"/>
        <end position="34"/>
    </location>
</feature>
<keyword evidence="1" id="KW-0812">Transmembrane</keyword>
<dbReference type="GeneID" id="15803735"/>
<proteinExistence type="predicted"/>
<reference evidence="2 3" key="1">
    <citation type="journal article" date="2012" name="BMC Genomics">
        <title>Comparative genomic analysis and phylogenetic position of Theileria equi.</title>
        <authorList>
            <person name="Kappmeyer L.S."/>
            <person name="Thiagarajan M."/>
            <person name="Herndon D.R."/>
            <person name="Ramsay J.D."/>
            <person name="Caler E."/>
            <person name="Djikeng A."/>
            <person name="Gillespie J.J."/>
            <person name="Lau A.O."/>
            <person name="Roalson E.H."/>
            <person name="Silva J.C."/>
            <person name="Silva M.G."/>
            <person name="Suarez C.E."/>
            <person name="Ueti M.W."/>
            <person name="Nene V.M."/>
            <person name="Mealey R.H."/>
            <person name="Knowles D.P."/>
            <person name="Brayton K.A."/>
        </authorList>
    </citation>
    <scope>NUCLEOTIDE SEQUENCE [LARGE SCALE GENOMIC DNA]</scope>
    <source>
        <strain evidence="2 3">WA</strain>
    </source>
</reference>
<dbReference type="PANTHER" id="PTHR34126">
    <property type="entry name" value="PEROXISOME BIOGENESIS PROTEIN 22"/>
    <property type="match status" value="1"/>
</dbReference>
<dbReference type="GO" id="GO:0007031">
    <property type="term" value="P:peroxisome organization"/>
    <property type="evidence" value="ECO:0007669"/>
    <property type="project" value="InterPro"/>
</dbReference>